<feature type="compositionally biased region" description="Polar residues" evidence="1">
    <location>
        <begin position="395"/>
        <end position="421"/>
    </location>
</feature>
<feature type="region of interest" description="Disordered" evidence="1">
    <location>
        <begin position="108"/>
        <end position="144"/>
    </location>
</feature>
<feature type="compositionally biased region" description="Polar residues" evidence="1">
    <location>
        <begin position="362"/>
        <end position="374"/>
    </location>
</feature>
<sequence length="472" mass="52510">MMRSRDPRVRQTINQISHNLESANETAQEGLYTFSHNYLVPCFAAIGSCVYSCTAPCLPSREDHLRRRRRGRAEANFDFYDDWDNEESNDGLLGWGTDELDRLLAGSGLARGSSEQPRRQRKMSYGARRIRRKSSAIVSDDRNDPTVIPSSSFLGFLERFPWRFGARGLKYRPSAADLQEHPAGLRRLEHEDEPLIEEPEENEGPAASVRNGRYRSSTQSSRDTTNSLSSRGDLIPSDEEEDAVPLDDEFALALASRRGTGLDSIDLIGDKPASMRSVSGTFSLRTTASSKESKMKKKKRSSRLRSPHGSYVEVTHEVGTPTLEDLKMEEERAALEEESEIARRRLAAQQLASNRGLDQAKNEASQALPSQPHTASYDVAHHETVDTPLDPTVENAPTQSQGVQSQPSLNSRSPGDESQTEPFPPFPSTPDFHEESPASQPGYFQDQINVMSLPGQDHTADSHRDPSSDGER</sequence>
<accession>A0A1R3RTR8</accession>
<feature type="region of interest" description="Disordered" evidence="1">
    <location>
        <begin position="279"/>
        <end position="472"/>
    </location>
</feature>
<keyword evidence="3" id="KW-1185">Reference proteome</keyword>
<name>A0A1R3RTR8_ASPC5</name>
<feature type="compositionally biased region" description="Basic and acidic residues" evidence="1">
    <location>
        <begin position="458"/>
        <end position="472"/>
    </location>
</feature>
<dbReference type="AlphaFoldDB" id="A0A1R3RTR8"/>
<dbReference type="EMBL" id="KV907496">
    <property type="protein sequence ID" value="OOF97896.1"/>
    <property type="molecule type" value="Genomic_DNA"/>
</dbReference>
<protein>
    <submittedName>
        <fullName evidence="2">Uncharacterized protein</fullName>
    </submittedName>
</protein>
<organism evidence="2 3">
    <name type="scientific">Aspergillus carbonarius (strain ITEM 5010)</name>
    <dbReference type="NCBI Taxonomy" id="602072"/>
    <lineage>
        <taxon>Eukaryota</taxon>
        <taxon>Fungi</taxon>
        <taxon>Dikarya</taxon>
        <taxon>Ascomycota</taxon>
        <taxon>Pezizomycotina</taxon>
        <taxon>Eurotiomycetes</taxon>
        <taxon>Eurotiomycetidae</taxon>
        <taxon>Eurotiales</taxon>
        <taxon>Aspergillaceae</taxon>
        <taxon>Aspergillus</taxon>
        <taxon>Aspergillus subgen. Circumdati</taxon>
    </lineage>
</organism>
<proteinExistence type="predicted"/>
<feature type="compositionally biased region" description="Polar residues" evidence="1">
    <location>
        <begin position="279"/>
        <end position="288"/>
    </location>
</feature>
<evidence type="ECO:0000313" key="2">
    <source>
        <dbReference type="EMBL" id="OOF97896.1"/>
    </source>
</evidence>
<evidence type="ECO:0000313" key="3">
    <source>
        <dbReference type="Proteomes" id="UP000188318"/>
    </source>
</evidence>
<dbReference type="OrthoDB" id="5421971at2759"/>
<dbReference type="OMA" id="GIWTFQH"/>
<gene>
    <name evidence="2" type="ORF">ASPCADRAFT_504942</name>
</gene>
<evidence type="ECO:0000256" key="1">
    <source>
        <dbReference type="SAM" id="MobiDB-lite"/>
    </source>
</evidence>
<dbReference type="Proteomes" id="UP000188318">
    <property type="component" value="Unassembled WGS sequence"/>
</dbReference>
<dbReference type="VEuPathDB" id="FungiDB:ASPCADRAFT_504942"/>
<feature type="compositionally biased region" description="Polar residues" evidence="1">
    <location>
        <begin position="214"/>
        <end position="230"/>
    </location>
</feature>
<feature type="compositionally biased region" description="Basic and acidic residues" evidence="1">
    <location>
        <begin position="324"/>
        <end position="343"/>
    </location>
</feature>
<feature type="compositionally biased region" description="Basic residues" evidence="1">
    <location>
        <begin position="294"/>
        <end position="306"/>
    </location>
</feature>
<feature type="region of interest" description="Disordered" evidence="1">
    <location>
        <begin position="195"/>
        <end position="243"/>
    </location>
</feature>
<reference evidence="3" key="1">
    <citation type="journal article" date="2017" name="Genome Biol.">
        <title>Comparative genomics reveals high biological diversity and specific adaptations in the industrially and medically important fungal genus Aspergillus.</title>
        <authorList>
            <person name="de Vries R.P."/>
            <person name="Riley R."/>
            <person name="Wiebenga A."/>
            <person name="Aguilar-Osorio G."/>
            <person name="Amillis S."/>
            <person name="Uchima C.A."/>
            <person name="Anderluh G."/>
            <person name="Asadollahi M."/>
            <person name="Askin M."/>
            <person name="Barry K."/>
            <person name="Battaglia E."/>
            <person name="Bayram O."/>
            <person name="Benocci T."/>
            <person name="Braus-Stromeyer S.A."/>
            <person name="Caldana C."/>
            <person name="Canovas D."/>
            <person name="Cerqueira G.C."/>
            <person name="Chen F."/>
            <person name="Chen W."/>
            <person name="Choi C."/>
            <person name="Clum A."/>
            <person name="Dos Santos R.A."/>
            <person name="Damasio A.R."/>
            <person name="Diallinas G."/>
            <person name="Emri T."/>
            <person name="Fekete E."/>
            <person name="Flipphi M."/>
            <person name="Freyberg S."/>
            <person name="Gallo A."/>
            <person name="Gournas C."/>
            <person name="Habgood R."/>
            <person name="Hainaut M."/>
            <person name="Harispe M.L."/>
            <person name="Henrissat B."/>
            <person name="Hilden K.S."/>
            <person name="Hope R."/>
            <person name="Hossain A."/>
            <person name="Karabika E."/>
            <person name="Karaffa L."/>
            <person name="Karanyi Z."/>
            <person name="Krasevec N."/>
            <person name="Kuo A."/>
            <person name="Kusch H."/>
            <person name="LaButti K."/>
            <person name="Lagendijk E.L."/>
            <person name="Lapidus A."/>
            <person name="Levasseur A."/>
            <person name="Lindquist E."/>
            <person name="Lipzen A."/>
            <person name="Logrieco A.F."/>
            <person name="MacCabe A."/>
            <person name="Maekelae M.R."/>
            <person name="Malavazi I."/>
            <person name="Melin P."/>
            <person name="Meyer V."/>
            <person name="Mielnichuk N."/>
            <person name="Miskei M."/>
            <person name="Molnar A.P."/>
            <person name="Mule G."/>
            <person name="Ngan C.Y."/>
            <person name="Orejas M."/>
            <person name="Orosz E."/>
            <person name="Ouedraogo J.P."/>
            <person name="Overkamp K.M."/>
            <person name="Park H.-S."/>
            <person name="Perrone G."/>
            <person name="Piumi F."/>
            <person name="Punt P.J."/>
            <person name="Ram A.F."/>
            <person name="Ramon A."/>
            <person name="Rauscher S."/>
            <person name="Record E."/>
            <person name="Riano-Pachon D.M."/>
            <person name="Robert V."/>
            <person name="Roehrig J."/>
            <person name="Ruller R."/>
            <person name="Salamov A."/>
            <person name="Salih N.S."/>
            <person name="Samson R.A."/>
            <person name="Sandor E."/>
            <person name="Sanguinetti M."/>
            <person name="Schuetze T."/>
            <person name="Sepcic K."/>
            <person name="Shelest E."/>
            <person name="Sherlock G."/>
            <person name="Sophianopoulou V."/>
            <person name="Squina F.M."/>
            <person name="Sun H."/>
            <person name="Susca A."/>
            <person name="Todd R.B."/>
            <person name="Tsang A."/>
            <person name="Unkles S.E."/>
            <person name="van de Wiele N."/>
            <person name="van Rossen-Uffink D."/>
            <person name="Oliveira J.V."/>
            <person name="Vesth T.C."/>
            <person name="Visser J."/>
            <person name="Yu J.-H."/>
            <person name="Zhou M."/>
            <person name="Andersen M.R."/>
            <person name="Archer D.B."/>
            <person name="Baker S.E."/>
            <person name="Benoit I."/>
            <person name="Brakhage A.A."/>
            <person name="Braus G.H."/>
            <person name="Fischer R."/>
            <person name="Frisvad J.C."/>
            <person name="Goldman G.H."/>
            <person name="Houbraken J."/>
            <person name="Oakley B."/>
            <person name="Pocsi I."/>
            <person name="Scazzocchio C."/>
            <person name="Seiboth B."/>
            <person name="vanKuyk P.A."/>
            <person name="Wortman J."/>
            <person name="Dyer P.S."/>
            <person name="Grigoriev I.V."/>
        </authorList>
    </citation>
    <scope>NUCLEOTIDE SEQUENCE [LARGE SCALE GENOMIC DNA]</scope>
    <source>
        <strain evidence="3">ITEM 5010</strain>
    </source>
</reference>